<keyword evidence="6 7" id="KW-0472">Membrane</keyword>
<feature type="transmembrane region" description="Helical" evidence="7">
    <location>
        <begin position="101"/>
        <end position="120"/>
    </location>
</feature>
<evidence type="ECO:0000313" key="9">
    <source>
        <dbReference type="Proteomes" id="UP001221597"/>
    </source>
</evidence>
<comment type="subcellular location">
    <subcellularLocation>
        <location evidence="1">Cell membrane</location>
        <topology evidence="1">Multi-pass membrane protein</topology>
    </subcellularLocation>
</comment>
<organism evidence="8 9">
    <name type="scientific">Halobacillus naozhouensis</name>
    <dbReference type="NCBI Taxonomy" id="554880"/>
    <lineage>
        <taxon>Bacteria</taxon>
        <taxon>Bacillati</taxon>
        <taxon>Bacillota</taxon>
        <taxon>Bacilli</taxon>
        <taxon>Bacillales</taxon>
        <taxon>Bacillaceae</taxon>
        <taxon>Halobacillus</taxon>
    </lineage>
</organism>
<evidence type="ECO:0000256" key="7">
    <source>
        <dbReference type="SAM" id="Phobius"/>
    </source>
</evidence>
<feature type="transmembrane region" description="Helical" evidence="7">
    <location>
        <begin position="74"/>
        <end position="95"/>
    </location>
</feature>
<evidence type="ECO:0000256" key="5">
    <source>
        <dbReference type="ARBA" id="ARBA00022989"/>
    </source>
</evidence>
<feature type="transmembrane region" description="Helical" evidence="7">
    <location>
        <begin position="7"/>
        <end position="26"/>
    </location>
</feature>
<sequence>MIARGEIGAIILRLFLGLTFFIHGLAKFQGGIGNTARFFESLGIPGFAAYVIAAIELIGGLAVIVGIATKVISVLFALIMVGAIMQAKFAAGFLGGYELDLALLVISVFIALSNRNIWALDNVIFSKKQS</sequence>
<evidence type="ECO:0000256" key="6">
    <source>
        <dbReference type="ARBA" id="ARBA00023136"/>
    </source>
</evidence>
<evidence type="ECO:0000256" key="4">
    <source>
        <dbReference type="ARBA" id="ARBA00022692"/>
    </source>
</evidence>
<evidence type="ECO:0000256" key="1">
    <source>
        <dbReference type="ARBA" id="ARBA00004651"/>
    </source>
</evidence>
<dbReference type="PANTHER" id="PTHR33452">
    <property type="entry name" value="OXIDOREDUCTASE CATD-RELATED"/>
    <property type="match status" value="1"/>
</dbReference>
<dbReference type="RefSeq" id="WP_283077008.1">
    <property type="nucleotide sequence ID" value="NZ_CP121671.1"/>
</dbReference>
<protein>
    <submittedName>
        <fullName evidence="8">DoxX family protein</fullName>
    </submittedName>
</protein>
<dbReference type="InterPro" id="IPR051907">
    <property type="entry name" value="DoxX-like_oxidoreductase"/>
</dbReference>
<gene>
    <name evidence="8" type="ORF">P9989_01045</name>
</gene>
<keyword evidence="4 7" id="KW-0812">Transmembrane</keyword>
<dbReference type="EMBL" id="CP121671">
    <property type="protein sequence ID" value="WFT75037.1"/>
    <property type="molecule type" value="Genomic_DNA"/>
</dbReference>
<evidence type="ECO:0000313" key="8">
    <source>
        <dbReference type="EMBL" id="WFT75037.1"/>
    </source>
</evidence>
<dbReference type="InterPro" id="IPR032808">
    <property type="entry name" value="DoxX"/>
</dbReference>
<dbReference type="PANTHER" id="PTHR33452:SF1">
    <property type="entry name" value="INNER MEMBRANE PROTEIN YPHA-RELATED"/>
    <property type="match status" value="1"/>
</dbReference>
<keyword evidence="5 7" id="KW-1133">Transmembrane helix</keyword>
<evidence type="ECO:0000256" key="3">
    <source>
        <dbReference type="ARBA" id="ARBA00022475"/>
    </source>
</evidence>
<comment type="similarity">
    <text evidence="2">Belongs to the DoxX family.</text>
</comment>
<reference evidence="8 9" key="1">
    <citation type="submission" date="2023-04" db="EMBL/GenBank/DDBJ databases">
        <title>Genome sequence of Halobacillus naozhouensis KACC 21980.</title>
        <authorList>
            <person name="Kim S."/>
            <person name="Heo J."/>
            <person name="Kwon S.-W."/>
        </authorList>
    </citation>
    <scope>NUCLEOTIDE SEQUENCE [LARGE SCALE GENOMIC DNA]</scope>
    <source>
        <strain evidence="8 9">KCTC 13234</strain>
    </source>
</reference>
<keyword evidence="3" id="KW-1003">Cell membrane</keyword>
<dbReference type="Proteomes" id="UP001221597">
    <property type="component" value="Chromosome"/>
</dbReference>
<accession>A0ABY8IYY9</accession>
<feature type="transmembrane region" description="Helical" evidence="7">
    <location>
        <begin position="46"/>
        <end position="67"/>
    </location>
</feature>
<evidence type="ECO:0000256" key="2">
    <source>
        <dbReference type="ARBA" id="ARBA00006679"/>
    </source>
</evidence>
<keyword evidence="9" id="KW-1185">Reference proteome</keyword>
<name>A0ABY8IYY9_9BACI</name>
<dbReference type="Pfam" id="PF07681">
    <property type="entry name" value="DoxX"/>
    <property type="match status" value="1"/>
</dbReference>
<proteinExistence type="inferred from homology"/>